<comment type="cofactor">
    <cofactor evidence="1">
        <name>FAD</name>
        <dbReference type="ChEBI" id="CHEBI:57692"/>
    </cofactor>
</comment>
<dbReference type="SUPFAM" id="SSF51971">
    <property type="entry name" value="Nucleotide-binding domain"/>
    <property type="match status" value="2"/>
</dbReference>
<organism evidence="8">
    <name type="scientific">mine drainage metagenome</name>
    <dbReference type="NCBI Taxonomy" id="410659"/>
    <lineage>
        <taxon>unclassified sequences</taxon>
        <taxon>metagenomes</taxon>
        <taxon>ecological metagenomes</taxon>
    </lineage>
</organism>
<comment type="caution">
    <text evidence="8">The sequence shown here is derived from an EMBL/GenBank/DDBJ whole genome shotgun (WGS) entry which is preliminary data.</text>
</comment>
<evidence type="ECO:0000256" key="3">
    <source>
        <dbReference type="ARBA" id="ARBA00022630"/>
    </source>
</evidence>
<dbReference type="InterPro" id="IPR023753">
    <property type="entry name" value="FAD/NAD-binding_dom"/>
</dbReference>
<proteinExistence type="inferred from homology"/>
<dbReference type="GO" id="GO:0016491">
    <property type="term" value="F:oxidoreductase activity"/>
    <property type="evidence" value="ECO:0007669"/>
    <property type="project" value="UniProtKB-KW"/>
</dbReference>
<evidence type="ECO:0000313" key="8">
    <source>
        <dbReference type="EMBL" id="CBH74759.1"/>
    </source>
</evidence>
<name>E6PE74_9ZZZZ</name>
<keyword evidence="5" id="KW-0521">NADP</keyword>
<dbReference type="Pfam" id="PF07992">
    <property type="entry name" value="Pyr_redox_2"/>
    <property type="match status" value="1"/>
</dbReference>
<comment type="similarity">
    <text evidence="2">Belongs to the ferredoxin--NADP reductase type 1 family.</text>
</comment>
<gene>
    <name evidence="8" type="ORF">CARN1_0390</name>
</gene>
<evidence type="ECO:0000256" key="6">
    <source>
        <dbReference type="ARBA" id="ARBA00023002"/>
    </source>
</evidence>
<dbReference type="PIRSF" id="PIRSF000362">
    <property type="entry name" value="FNR"/>
    <property type="match status" value="1"/>
</dbReference>
<evidence type="ECO:0000256" key="2">
    <source>
        <dbReference type="ARBA" id="ARBA00008312"/>
    </source>
</evidence>
<dbReference type="PANTHER" id="PTHR48467">
    <property type="entry name" value="GLUTAMATE SYNTHASE 1 [NADH], CHLOROPLASTIC-LIKE"/>
    <property type="match status" value="1"/>
</dbReference>
<keyword evidence="4" id="KW-0274">FAD</keyword>
<dbReference type="InterPro" id="IPR055275">
    <property type="entry name" value="Ferredox_Rdtase"/>
</dbReference>
<feature type="domain" description="FAD/NAD(P)-binding" evidence="7">
    <location>
        <begin position="4"/>
        <end position="349"/>
    </location>
</feature>
<evidence type="ECO:0000256" key="4">
    <source>
        <dbReference type="ARBA" id="ARBA00022827"/>
    </source>
</evidence>
<sequence>MSIHVAIVGSGPSGLYTADALARIWPDVEIDVFDRLPTPYGLVRGGIAPDHQSTKAVARAFERTLSRPGTRFFGNVEIGRDLTYDELKAAYDVVVLSVGAEIDRPLGIPGEELPGVYGAAAFVGWYNGHPRHRELDPLLDGRALAVIGNGNVALDVVRVLAKTQAELADSDICAHAAERIGAAQLQDLYLIGRRGPVEASFTPIELAELGELGRCDIVVDPAAVAAEVGPEIPEKEVKVRQRNLEILRSFAARVGEPKPMRIHILFNAAPVALLGEQRVSGLQLERTRVVGGRAEPTGERFELSIDTAVAAIGYLTGPLPGVPFDEKRGRFANDEGLIEPGVYAAGWCKHGPRGVVGTNRTDAGVLVKRIAEDLAAAPPSGGKTGTGAIDALLRERNVRVVDFAAWKRIDAAEIARAVPPKPREKFVTPESLLAAAADD</sequence>
<evidence type="ECO:0000256" key="5">
    <source>
        <dbReference type="ARBA" id="ARBA00022857"/>
    </source>
</evidence>
<evidence type="ECO:0000259" key="7">
    <source>
        <dbReference type="Pfam" id="PF07992"/>
    </source>
</evidence>
<dbReference type="InterPro" id="IPR021163">
    <property type="entry name" value="Ferredox_Rdtase_adrenod"/>
</dbReference>
<dbReference type="PRINTS" id="PR00419">
    <property type="entry name" value="ADXRDTASE"/>
</dbReference>
<dbReference type="Gene3D" id="3.50.50.60">
    <property type="entry name" value="FAD/NAD(P)-binding domain"/>
    <property type="match status" value="1"/>
</dbReference>
<dbReference type="Gene3D" id="3.40.50.720">
    <property type="entry name" value="NAD(P)-binding Rossmann-like Domain"/>
    <property type="match status" value="1"/>
</dbReference>
<accession>E6PE74</accession>
<protein>
    <submittedName>
        <fullName evidence="8">FAD-dependent pyridine nucleotide-disulphide oxidoreductase</fullName>
    </submittedName>
</protein>
<reference evidence="8" key="1">
    <citation type="submission" date="2009-10" db="EMBL/GenBank/DDBJ databases">
        <title>Diversity of trophic interactions inside an arsenic-rich microbial ecosystem.</title>
        <authorList>
            <person name="Bertin P.N."/>
            <person name="Heinrich-Salmeron A."/>
            <person name="Pelletier E."/>
            <person name="Goulhen-Chollet F."/>
            <person name="Arsene-Ploetze F."/>
            <person name="Gallien S."/>
            <person name="Calteau A."/>
            <person name="Vallenet D."/>
            <person name="Casiot C."/>
            <person name="Chane-Woon-Ming B."/>
            <person name="Giloteaux L."/>
            <person name="Barakat M."/>
            <person name="Bonnefoy V."/>
            <person name="Bruneel O."/>
            <person name="Chandler M."/>
            <person name="Cleiss J."/>
            <person name="Duran R."/>
            <person name="Elbaz-Poulichet F."/>
            <person name="Fonknechten N."/>
            <person name="Lauga B."/>
            <person name="Mornico D."/>
            <person name="Ortet P."/>
            <person name="Schaeffer C."/>
            <person name="Siguier P."/>
            <person name="Alexander Thil Smith A."/>
            <person name="Van Dorsselaer A."/>
            <person name="Weissenbach J."/>
            <person name="Medigue C."/>
            <person name="Le Paslier D."/>
        </authorList>
    </citation>
    <scope>NUCLEOTIDE SEQUENCE</scope>
</reference>
<evidence type="ECO:0000256" key="1">
    <source>
        <dbReference type="ARBA" id="ARBA00001974"/>
    </source>
</evidence>
<keyword evidence="3" id="KW-0285">Flavoprotein</keyword>
<dbReference type="AlphaFoldDB" id="E6PE74"/>
<dbReference type="PANTHER" id="PTHR48467:SF1">
    <property type="entry name" value="GLUTAMATE SYNTHASE 1 [NADH], CHLOROPLASTIC-LIKE"/>
    <property type="match status" value="1"/>
</dbReference>
<keyword evidence="6" id="KW-0560">Oxidoreductase</keyword>
<dbReference type="EMBL" id="CABL01000003">
    <property type="protein sequence ID" value="CBH74759.1"/>
    <property type="molecule type" value="Genomic_DNA"/>
</dbReference>
<dbReference type="InterPro" id="IPR036188">
    <property type="entry name" value="FAD/NAD-bd_sf"/>
</dbReference>